<evidence type="ECO:0000256" key="1">
    <source>
        <dbReference type="ARBA" id="ARBA00022614"/>
    </source>
</evidence>
<sequence>MYSVNDRICTTENNYGTVRYVGPLPVWGSEVIAIGVEWDDPSLGKHSGTLEGVRYFETSVSNSGTFLKSTSKKICRERNTFVEALIGSYGHAYHQLSVTFGSKKVEDYGFKELSSTQQQYATLRSVSLDKKNITGCGGDNHDGSDILGLLASVISLDLSYNLLSSTKELWDILRHMPLVEEVNLNGNRFTVFSRSDSGDGKSVAYPRTKSLKLAGTHISLDELRSYILPAFPNLEELVLAGNGYSEWDIVVDVKSLRHVDVSFNSLSVIPSIDVECLNLANNRIRIKGSPLVLSPRCTQVDLRYNDISHWEDVDVLGDRFPSLKRLRINGNPLFDDILVEDMTLNVVARVGGLLSVNGSIVDAEETLNAELFFVSKVINGDYCFNRASKRWTQLIEKHGIKQESSSSSSSTTPTHHSCITIGLNIKHTDGTIALERKMLKSHTILRVKGILSEKLSMSLLDMILFYYIDDDESSTRRVLDDNFATVDNYGFKEGQTIYVAINHN</sequence>
<dbReference type="PROSITE" id="PS00845">
    <property type="entry name" value="CAP_GLY_1"/>
    <property type="match status" value="1"/>
</dbReference>
<evidence type="ECO:0000256" key="2">
    <source>
        <dbReference type="ARBA" id="ARBA00022737"/>
    </source>
</evidence>
<dbReference type="AlphaFoldDB" id="A0A9P7V617"/>
<dbReference type="PROSITE" id="PS50053">
    <property type="entry name" value="UBIQUITIN_2"/>
    <property type="match status" value="1"/>
</dbReference>
<dbReference type="RefSeq" id="XP_043047387.1">
    <property type="nucleotide sequence ID" value="XM_043193550.1"/>
</dbReference>
<accession>A0A9P7V617</accession>
<feature type="domain" description="Ubiquitin-like" evidence="4">
    <location>
        <begin position="421"/>
        <end position="504"/>
    </location>
</feature>
<dbReference type="SMART" id="SM01052">
    <property type="entry name" value="CAP_GLY"/>
    <property type="match status" value="1"/>
</dbReference>
<dbReference type="PROSITE" id="PS50245">
    <property type="entry name" value="CAP_GLY_2"/>
    <property type="match status" value="1"/>
</dbReference>
<evidence type="ECO:0000259" key="5">
    <source>
        <dbReference type="PROSITE" id="PS50245"/>
    </source>
</evidence>
<dbReference type="SUPFAM" id="SSF74924">
    <property type="entry name" value="Cap-Gly domain"/>
    <property type="match status" value="1"/>
</dbReference>
<name>A0A9P7V617_9ASCO</name>
<comment type="caution">
    <text evidence="6">The sequence shown here is derived from an EMBL/GenBank/DDBJ whole genome shotgun (WGS) entry which is preliminary data.</text>
</comment>
<dbReference type="Pfam" id="PF01302">
    <property type="entry name" value="CAP_GLY"/>
    <property type="match status" value="1"/>
</dbReference>
<dbReference type="Gene3D" id="2.30.30.190">
    <property type="entry name" value="CAP Gly-rich-like domain"/>
    <property type="match status" value="1"/>
</dbReference>
<proteinExistence type="predicted"/>
<dbReference type="Gene3D" id="3.10.20.90">
    <property type="entry name" value="Phosphatidylinositol 3-kinase Catalytic Subunit, Chain A, domain 1"/>
    <property type="match status" value="1"/>
</dbReference>
<evidence type="ECO:0000313" key="6">
    <source>
        <dbReference type="EMBL" id="KAG7191835.1"/>
    </source>
</evidence>
<dbReference type="InterPro" id="IPR050836">
    <property type="entry name" value="SDS22/Internalin_LRR"/>
</dbReference>
<dbReference type="Proteomes" id="UP000790833">
    <property type="component" value="Unassembled WGS sequence"/>
</dbReference>
<protein>
    <recommendedName>
        <fullName evidence="8">CAP-Gly domain-containing protein</fullName>
    </recommendedName>
</protein>
<dbReference type="InterPro" id="IPR029071">
    <property type="entry name" value="Ubiquitin-like_domsf"/>
</dbReference>
<evidence type="ECO:0000256" key="3">
    <source>
        <dbReference type="ARBA" id="ARBA00023186"/>
    </source>
</evidence>
<dbReference type="PANTHER" id="PTHR46652">
    <property type="entry name" value="LEUCINE-RICH REPEAT AND IQ DOMAIN-CONTAINING PROTEIN 1-RELATED"/>
    <property type="match status" value="1"/>
</dbReference>
<evidence type="ECO:0000313" key="7">
    <source>
        <dbReference type="Proteomes" id="UP000790833"/>
    </source>
</evidence>
<dbReference type="Pfam" id="PF14560">
    <property type="entry name" value="Ubiquitin_2"/>
    <property type="match status" value="1"/>
</dbReference>
<dbReference type="PANTHER" id="PTHR46652:SF3">
    <property type="entry name" value="LEUCINE-RICH REPEAT-CONTAINING PROTEIN 9"/>
    <property type="match status" value="1"/>
</dbReference>
<dbReference type="GeneID" id="66116177"/>
<dbReference type="Gene3D" id="3.80.10.10">
    <property type="entry name" value="Ribonuclease Inhibitor"/>
    <property type="match status" value="2"/>
</dbReference>
<reference evidence="6" key="1">
    <citation type="submission" date="2021-03" db="EMBL/GenBank/DDBJ databases">
        <authorList>
            <person name="Palmer J.M."/>
        </authorList>
    </citation>
    <scope>NUCLEOTIDE SEQUENCE</scope>
    <source>
        <strain evidence="6">ARV_011</strain>
    </source>
</reference>
<keyword evidence="1" id="KW-0433">Leucine-rich repeat</keyword>
<dbReference type="InterPro" id="IPR032675">
    <property type="entry name" value="LRR_dom_sf"/>
</dbReference>
<gene>
    <name evidence="6" type="ORF">KQ657_002803</name>
</gene>
<keyword evidence="2" id="KW-0677">Repeat</keyword>
<dbReference type="SUPFAM" id="SSF54236">
    <property type="entry name" value="Ubiquitin-like"/>
    <property type="match status" value="1"/>
</dbReference>
<feature type="domain" description="CAP-Gly" evidence="5">
    <location>
        <begin position="34"/>
        <end position="68"/>
    </location>
</feature>
<dbReference type="OrthoDB" id="5273213at2759"/>
<dbReference type="SUPFAM" id="SSF52047">
    <property type="entry name" value="RNI-like"/>
    <property type="match status" value="1"/>
</dbReference>
<keyword evidence="7" id="KW-1185">Reference proteome</keyword>
<keyword evidence="3" id="KW-0143">Chaperone</keyword>
<dbReference type="InterPro" id="IPR000626">
    <property type="entry name" value="Ubiquitin-like_dom"/>
</dbReference>
<evidence type="ECO:0008006" key="8">
    <source>
        <dbReference type="Google" id="ProtNLM"/>
    </source>
</evidence>
<dbReference type="EMBL" id="JAHMUF010000023">
    <property type="protein sequence ID" value="KAG7191835.1"/>
    <property type="molecule type" value="Genomic_DNA"/>
</dbReference>
<evidence type="ECO:0000259" key="4">
    <source>
        <dbReference type="PROSITE" id="PS50053"/>
    </source>
</evidence>
<dbReference type="InterPro" id="IPR000938">
    <property type="entry name" value="CAP-Gly_domain"/>
</dbReference>
<organism evidence="6 7">
    <name type="scientific">Scheffersomyces spartinae</name>
    <dbReference type="NCBI Taxonomy" id="45513"/>
    <lineage>
        <taxon>Eukaryota</taxon>
        <taxon>Fungi</taxon>
        <taxon>Dikarya</taxon>
        <taxon>Ascomycota</taxon>
        <taxon>Saccharomycotina</taxon>
        <taxon>Pichiomycetes</taxon>
        <taxon>Debaryomycetaceae</taxon>
        <taxon>Scheffersomyces</taxon>
    </lineage>
</organism>
<dbReference type="InterPro" id="IPR036859">
    <property type="entry name" value="CAP-Gly_dom_sf"/>
</dbReference>